<dbReference type="Proteomes" id="UP000265520">
    <property type="component" value="Unassembled WGS sequence"/>
</dbReference>
<evidence type="ECO:0000313" key="2">
    <source>
        <dbReference type="EMBL" id="MCI44935.1"/>
    </source>
</evidence>
<keyword evidence="3" id="KW-1185">Reference proteome</keyword>
<reference evidence="2 3" key="1">
    <citation type="journal article" date="2018" name="Front. Plant Sci.">
        <title>Red Clover (Trifolium pratense) and Zigzag Clover (T. medium) - A Picture of Genomic Similarities and Differences.</title>
        <authorList>
            <person name="Dluhosova J."/>
            <person name="Istvanek J."/>
            <person name="Nedelnik J."/>
            <person name="Repkova J."/>
        </authorList>
    </citation>
    <scope>NUCLEOTIDE SEQUENCE [LARGE SCALE GENOMIC DNA]</scope>
    <source>
        <strain evidence="3">cv. 10/8</strain>
        <tissue evidence="2">Leaf</tissue>
    </source>
</reference>
<accession>A0A392SAN4</accession>
<proteinExistence type="predicted"/>
<protein>
    <submittedName>
        <fullName evidence="2">Uncharacterized protein</fullName>
    </submittedName>
</protein>
<evidence type="ECO:0000313" key="3">
    <source>
        <dbReference type="Proteomes" id="UP000265520"/>
    </source>
</evidence>
<evidence type="ECO:0000256" key="1">
    <source>
        <dbReference type="SAM" id="MobiDB-lite"/>
    </source>
</evidence>
<feature type="compositionally biased region" description="Polar residues" evidence="1">
    <location>
        <begin position="1"/>
        <end position="14"/>
    </location>
</feature>
<sequence length="60" mass="6661">MAPATSDNNTTSSNKDYDDTKSNNNDTFADEKTEKDPMSAKHGGKFEYFKCVDNGMCSKK</sequence>
<dbReference type="EMBL" id="LXQA010337323">
    <property type="protein sequence ID" value="MCI44935.1"/>
    <property type="molecule type" value="Genomic_DNA"/>
</dbReference>
<feature type="region of interest" description="Disordered" evidence="1">
    <location>
        <begin position="1"/>
        <end position="42"/>
    </location>
</feature>
<dbReference type="AlphaFoldDB" id="A0A392SAN4"/>
<name>A0A392SAN4_9FABA</name>
<organism evidence="2 3">
    <name type="scientific">Trifolium medium</name>
    <dbReference type="NCBI Taxonomy" id="97028"/>
    <lineage>
        <taxon>Eukaryota</taxon>
        <taxon>Viridiplantae</taxon>
        <taxon>Streptophyta</taxon>
        <taxon>Embryophyta</taxon>
        <taxon>Tracheophyta</taxon>
        <taxon>Spermatophyta</taxon>
        <taxon>Magnoliopsida</taxon>
        <taxon>eudicotyledons</taxon>
        <taxon>Gunneridae</taxon>
        <taxon>Pentapetalae</taxon>
        <taxon>rosids</taxon>
        <taxon>fabids</taxon>
        <taxon>Fabales</taxon>
        <taxon>Fabaceae</taxon>
        <taxon>Papilionoideae</taxon>
        <taxon>50 kb inversion clade</taxon>
        <taxon>NPAAA clade</taxon>
        <taxon>Hologalegina</taxon>
        <taxon>IRL clade</taxon>
        <taxon>Trifolieae</taxon>
        <taxon>Trifolium</taxon>
    </lineage>
</organism>
<comment type="caution">
    <text evidence="2">The sequence shown here is derived from an EMBL/GenBank/DDBJ whole genome shotgun (WGS) entry which is preliminary data.</text>
</comment>
<feature type="compositionally biased region" description="Basic and acidic residues" evidence="1">
    <location>
        <begin position="29"/>
        <end position="42"/>
    </location>
</feature>